<dbReference type="Proteomes" id="UP001232063">
    <property type="component" value="Unassembled WGS sequence"/>
</dbReference>
<dbReference type="AlphaFoldDB" id="A0AAE3QYQ5"/>
<protein>
    <submittedName>
        <fullName evidence="1">Uncharacterized protein</fullName>
    </submittedName>
</protein>
<organism evidence="1 2">
    <name type="scientific">Xanthocytophaga agilis</name>
    <dbReference type="NCBI Taxonomy" id="3048010"/>
    <lineage>
        <taxon>Bacteria</taxon>
        <taxon>Pseudomonadati</taxon>
        <taxon>Bacteroidota</taxon>
        <taxon>Cytophagia</taxon>
        <taxon>Cytophagales</taxon>
        <taxon>Rhodocytophagaceae</taxon>
        <taxon>Xanthocytophaga</taxon>
    </lineage>
</organism>
<proteinExistence type="predicted"/>
<evidence type="ECO:0000313" key="2">
    <source>
        <dbReference type="Proteomes" id="UP001232063"/>
    </source>
</evidence>
<keyword evidence="2" id="KW-1185">Reference proteome</keyword>
<dbReference type="RefSeq" id="WP_314510011.1">
    <property type="nucleotide sequence ID" value="NZ_JASJOU010000002.1"/>
</dbReference>
<sequence>MQSINRYEIGDNIGGLAKLNFIPTEDIIYIPPALDNEIYQDIQLQPGKTWYEAYFSLESLGYQETMQQTKHGEAFNMELKGFLPKNQPSLARVLGLMKRRKLVFAADDNNGQRLLIGSIEHYLRFERTLDTKDSTSGRNGIAVTFTGKSRHEAYFYSGKLPISESQLAERNRYLLLESGARIKL</sequence>
<reference evidence="1" key="1">
    <citation type="submission" date="2023-05" db="EMBL/GenBank/DDBJ databases">
        <authorList>
            <person name="Zhang X."/>
        </authorList>
    </citation>
    <scope>NUCLEOTIDE SEQUENCE</scope>
    <source>
        <strain evidence="1">BD1B2-1</strain>
    </source>
</reference>
<comment type="caution">
    <text evidence="1">The sequence shown here is derived from an EMBL/GenBank/DDBJ whole genome shotgun (WGS) entry which is preliminary data.</text>
</comment>
<accession>A0AAE3QYQ5</accession>
<name>A0AAE3QYQ5_9BACT</name>
<evidence type="ECO:0000313" key="1">
    <source>
        <dbReference type="EMBL" id="MDJ1500481.1"/>
    </source>
</evidence>
<dbReference type="EMBL" id="JASJOU010000002">
    <property type="protein sequence ID" value="MDJ1500481.1"/>
    <property type="molecule type" value="Genomic_DNA"/>
</dbReference>
<gene>
    <name evidence="1" type="ORF">QNI22_07490</name>
</gene>